<dbReference type="NCBIfam" id="NF047446">
    <property type="entry name" value="barrel_OmpL47"/>
    <property type="match status" value="1"/>
</dbReference>
<feature type="domain" description="SLH" evidence="3">
    <location>
        <begin position="1496"/>
        <end position="1555"/>
    </location>
</feature>
<proteinExistence type="predicted"/>
<feature type="chain" id="PRO_5047108036" evidence="2">
    <location>
        <begin position="26"/>
        <end position="1619"/>
    </location>
</feature>
<dbReference type="InterPro" id="IPR039448">
    <property type="entry name" value="Beta_helix"/>
</dbReference>
<keyword evidence="5" id="KW-1185">Reference proteome</keyword>
<comment type="caution">
    <text evidence="4">The sequence shown here is derived from an EMBL/GenBank/DDBJ whole genome shotgun (WGS) entry which is preliminary data.</text>
</comment>
<dbReference type="SMART" id="SM00710">
    <property type="entry name" value="PbH1"/>
    <property type="match status" value="5"/>
</dbReference>
<feature type="region of interest" description="Disordered" evidence="1">
    <location>
        <begin position="1374"/>
        <end position="1440"/>
    </location>
</feature>
<dbReference type="Proteomes" id="UP001596378">
    <property type="component" value="Unassembled WGS sequence"/>
</dbReference>
<dbReference type="Gene3D" id="2.60.40.10">
    <property type="entry name" value="Immunoglobulins"/>
    <property type="match status" value="2"/>
</dbReference>
<feature type="domain" description="SLH" evidence="3">
    <location>
        <begin position="1432"/>
        <end position="1495"/>
    </location>
</feature>
<gene>
    <name evidence="4" type="ORF">ACFQMJ_25110</name>
</gene>
<evidence type="ECO:0000313" key="5">
    <source>
        <dbReference type="Proteomes" id="UP001596378"/>
    </source>
</evidence>
<dbReference type="Gene3D" id="2.60.120.560">
    <property type="entry name" value="Exo-inulinase, domain 1"/>
    <property type="match status" value="1"/>
</dbReference>
<dbReference type="Gene3D" id="2.160.20.10">
    <property type="entry name" value="Single-stranded right-handed beta-helix, Pectin lyase-like"/>
    <property type="match status" value="2"/>
</dbReference>
<dbReference type="EMBL" id="JBHTAI010000018">
    <property type="protein sequence ID" value="MFC7151831.1"/>
    <property type="molecule type" value="Genomic_DNA"/>
</dbReference>
<evidence type="ECO:0000259" key="3">
    <source>
        <dbReference type="PROSITE" id="PS51272"/>
    </source>
</evidence>
<dbReference type="InterPro" id="IPR006626">
    <property type="entry name" value="PbH1"/>
</dbReference>
<keyword evidence="2" id="KW-0732">Signal</keyword>
<dbReference type="InterPro" id="IPR001119">
    <property type="entry name" value="SLH_dom"/>
</dbReference>
<dbReference type="InterPro" id="IPR012334">
    <property type="entry name" value="Pectin_lyas_fold"/>
</dbReference>
<dbReference type="SUPFAM" id="SSF51126">
    <property type="entry name" value="Pectin lyase-like"/>
    <property type="match status" value="1"/>
</dbReference>
<dbReference type="Pfam" id="PF00395">
    <property type="entry name" value="SLH"/>
    <property type="match status" value="3"/>
</dbReference>
<sequence length="1619" mass="174354">MRLRSSIRRFTLLGLAMLLAIPAIAAGADSANAARAVSIEGLSGEADSGNALRVASIADPLSVTESTYAPRLISLADSLNVVETGTWFEDDYDHYPVGPLPLDGYDSAPSGFSVAETEAGSGNHMLLATGNSGKLFKSGNWTNSALTFDYKFNDPLNNSDYGLFASAYSTAPDENESKVYLSLHPYTDRGANFSVQEYVNGGYKRHASGEMTMEIGKWYKAEAVWYEGIYYFKTWPSGEPEPEQWNLVTAASFLPYGGGLNLEYYGGADHVSAAFDNVKVSSIEPQEEIPDNSDAVQAELYVSPSGNDGEDGSELHPFRTLRRAQEAVRAINSDMTGDIIVYLRGGVFPVNDTWTLTAQDSGTNGYRIVYKAYPGEKPVLSGAKEIAGWSPLGDGSGIWAAAVPDVRDTRQFYINGKKGVLARGDEIKVEGWSTVNDPDMARHNLVETFTGYQGSLPVYSQYATSAKYREMAGWRNPDQIEFVYDVAWTHSVIPVDGIAADPHGDGVIITMRNPAFRDVQIKDGVQVEDPSYIQNAYELLDEPGEWYFDRTGRTLYYMPRAGEEMRTAQAIVPVVEQLMTLEGTLDAPVHHISFENLAFEHTTPLRTSEEGHVEIQANIVKDPGIDLHHTSYMKVPSGISLSAAQHISFERNQFQLFGAGVIDIDNGSSDNRIRGSVFREIAGGGVQIGGFQLEDAHPDDERKIVKNNVVTNNFFNKIGTDFKGSVAIFAGYTEGTTITHNEIYDTSYSGISVGWGWGFFDENGRTDRAADDLPRYDNPTAAKANIIRNNYIHKVMQQLHDGAAIYTLSMMEGSLIEGNWIHDVPGWPGGIYLDEGTGGFTLRNNLIYDVSKPYHYNDVGMVGRQETNQIQTNYFGIAPDNPSFPTHVAANAGIQPAYLEGMPALIAAASDFARAGEVLTIPGKRFGASAGTVAFAGKDASVIAQGGDIVSWTPERIRVRVPSAAVSGLVYVTTADGGVSDKQFQLTVVPDTTLLFEAGFDDLDQGALPDGLFSAAPSGFSVVETDAASGAKALQASGSSGKLFKEANWTDSQLTFDFKFNDAMTGQYHGIYVSQLSETPGGNENKVYFSIHPNEANENVLVQQNINGYTRHATLKQEIAIGAWYSVKSALIDHKLYLNIWPADQPEPELWQSVSEVGTLSNGGGLNLELASAAGKTVLFDNLKVETWDRTAPITAAIASGEEHNGWYSSDPTITLTAEDDLDGVVRTEYRILEISSGEEESSNFVPYTGPFTLGEGVHEVVYRSTDASGNREADKRLEVKVDKTAPLIAVTTQGSVLAPNQTLANHSQLRLDIEIRDGLSGMGEARITFDGTLRDSGEAIALAGKIGNHELLIEAVDRAGNAAAVRYAFTVKSAGNGGGTGTGGDTSGGTGTGGSTGNEAPEANGGTEPEEHEHGEQPGPGAQPDSGGQPEEAAKLKDVSSHWSSEYVAEAIALGFVQGFGDGTFRPNQAVTRLELVTMLARALGLKSEGAAQPFADSGRILAWGKPFVEAAVEAGLLSGYEDHTFRPERTTTRAEAAAILFKLILPDAGTVSSSTGFADDDQIPAWAKPYIAAAKAAGLLQGKGRNRFAPQDQLTRAEAVVMILNLIHSIRDHDAKV</sequence>
<dbReference type="InterPro" id="IPR013783">
    <property type="entry name" value="Ig-like_fold"/>
</dbReference>
<feature type="signal peptide" evidence="2">
    <location>
        <begin position="1"/>
        <end position="25"/>
    </location>
</feature>
<dbReference type="PANTHER" id="PTHR36453:SF1">
    <property type="entry name" value="RIGHT HANDED BETA HELIX DOMAIN-CONTAINING PROTEIN"/>
    <property type="match status" value="1"/>
</dbReference>
<dbReference type="PROSITE" id="PS51272">
    <property type="entry name" value="SLH"/>
    <property type="match status" value="3"/>
</dbReference>
<dbReference type="Pfam" id="PF21231">
    <property type="entry name" value="GH141_M"/>
    <property type="match status" value="1"/>
</dbReference>
<dbReference type="RefSeq" id="WP_378052320.1">
    <property type="nucleotide sequence ID" value="NZ_JBHMDN010000048.1"/>
</dbReference>
<reference evidence="5" key="1">
    <citation type="journal article" date="2019" name="Int. J. Syst. Evol. Microbiol.">
        <title>The Global Catalogue of Microorganisms (GCM) 10K type strain sequencing project: providing services to taxonomists for standard genome sequencing and annotation.</title>
        <authorList>
            <consortium name="The Broad Institute Genomics Platform"/>
            <consortium name="The Broad Institute Genome Sequencing Center for Infectious Disease"/>
            <person name="Wu L."/>
            <person name="Ma J."/>
        </authorList>
    </citation>
    <scope>NUCLEOTIDE SEQUENCE [LARGE SCALE GENOMIC DNA]</scope>
    <source>
        <strain evidence="5">KCTC 12907</strain>
    </source>
</reference>
<dbReference type="InterPro" id="IPR011050">
    <property type="entry name" value="Pectin_lyase_fold/virulence"/>
</dbReference>
<feature type="compositionally biased region" description="Gly residues" evidence="1">
    <location>
        <begin position="1376"/>
        <end position="1397"/>
    </location>
</feature>
<dbReference type="Pfam" id="PF13229">
    <property type="entry name" value="Beta_helix"/>
    <property type="match status" value="1"/>
</dbReference>
<dbReference type="PANTHER" id="PTHR36453">
    <property type="entry name" value="SECRETED PROTEIN-RELATED"/>
    <property type="match status" value="1"/>
</dbReference>
<evidence type="ECO:0000313" key="4">
    <source>
        <dbReference type="EMBL" id="MFC7151831.1"/>
    </source>
</evidence>
<evidence type="ECO:0000256" key="1">
    <source>
        <dbReference type="SAM" id="MobiDB-lite"/>
    </source>
</evidence>
<dbReference type="InterPro" id="IPR058094">
    <property type="entry name" value="Ig-like_OmpL47-like"/>
</dbReference>
<name>A0ABW2FIC2_9BACL</name>
<evidence type="ECO:0000256" key="2">
    <source>
        <dbReference type="SAM" id="SignalP"/>
    </source>
</evidence>
<dbReference type="InterPro" id="IPR048482">
    <property type="entry name" value="GH141_ins"/>
</dbReference>
<organism evidence="4 5">
    <name type="scientific">Cohnella cellulosilytica</name>
    <dbReference type="NCBI Taxonomy" id="986710"/>
    <lineage>
        <taxon>Bacteria</taxon>
        <taxon>Bacillati</taxon>
        <taxon>Bacillota</taxon>
        <taxon>Bacilli</taxon>
        <taxon>Bacillales</taxon>
        <taxon>Paenibacillaceae</taxon>
        <taxon>Cohnella</taxon>
    </lineage>
</organism>
<accession>A0ABW2FIC2</accession>
<protein>
    <submittedName>
        <fullName evidence="4">S-layer homology domain-containing protein</fullName>
    </submittedName>
</protein>
<feature type="domain" description="SLH" evidence="3">
    <location>
        <begin position="1556"/>
        <end position="1619"/>
    </location>
</feature>